<proteinExistence type="predicted"/>
<dbReference type="EMBL" id="PJRQ01000040">
    <property type="protein sequence ID" value="PLR09278.1"/>
    <property type="molecule type" value="Genomic_DNA"/>
</dbReference>
<organism evidence="1 2">
    <name type="scientific">Caulobacter flavus</name>
    <dbReference type="NCBI Taxonomy" id="1679497"/>
    <lineage>
        <taxon>Bacteria</taxon>
        <taxon>Pseudomonadati</taxon>
        <taxon>Pseudomonadota</taxon>
        <taxon>Alphaproteobacteria</taxon>
        <taxon>Caulobacterales</taxon>
        <taxon>Caulobacteraceae</taxon>
        <taxon>Caulobacter</taxon>
    </lineage>
</organism>
<sequence length="111" mass="11785">MAGLAGIAMLVATPVLAQGIGHTFFMKGSIVANDSNGTVICIGKADGAEVGQTLEVYRVKQLPGPNKAPPSYRRDLVGHVKIDHVFDDHFAHVTVADGTPAKHDIVELRKN</sequence>
<evidence type="ECO:0000313" key="2">
    <source>
        <dbReference type="Proteomes" id="UP000234483"/>
    </source>
</evidence>
<reference evidence="1 2" key="1">
    <citation type="submission" date="2017-12" db="EMBL/GenBank/DDBJ databases">
        <title>The genome sequence of Caulobacter flavus CGMCC1 15093.</title>
        <authorList>
            <person name="Gao J."/>
            <person name="Mao X."/>
            <person name="Sun J."/>
        </authorList>
    </citation>
    <scope>NUCLEOTIDE SEQUENCE [LARGE SCALE GENOMIC DNA]</scope>
    <source>
        <strain evidence="1 2">CGMCC1 15093</strain>
    </source>
</reference>
<protein>
    <submittedName>
        <fullName evidence="1">Uncharacterized protein</fullName>
    </submittedName>
</protein>
<evidence type="ECO:0000313" key="1">
    <source>
        <dbReference type="EMBL" id="PLR09278.1"/>
    </source>
</evidence>
<dbReference type="Proteomes" id="UP000234483">
    <property type="component" value="Unassembled WGS sequence"/>
</dbReference>
<accession>A0A2N5CQ46</accession>
<name>A0A2N5CQ46_9CAUL</name>
<comment type="caution">
    <text evidence="1">The sequence shown here is derived from an EMBL/GenBank/DDBJ whole genome shotgun (WGS) entry which is preliminary data.</text>
</comment>
<dbReference type="AlphaFoldDB" id="A0A2N5CQ46"/>
<gene>
    <name evidence="1" type="ORF">CFHF_18910</name>
</gene>